<feature type="transmembrane region" description="Helical" evidence="9">
    <location>
        <begin position="341"/>
        <end position="367"/>
    </location>
</feature>
<dbReference type="InterPro" id="IPR002048">
    <property type="entry name" value="EF_hand_dom"/>
</dbReference>
<dbReference type="Gramene" id="PHT81286">
    <property type="protein sequence ID" value="PHT81286"/>
    <property type="gene ID" value="T459_14301"/>
</dbReference>
<dbReference type="InterPro" id="IPR036420">
    <property type="entry name" value="BRCT_dom_sf"/>
</dbReference>
<feature type="region of interest" description="Disordered" evidence="8">
    <location>
        <begin position="149"/>
        <end position="168"/>
    </location>
</feature>
<accession>A0A2G2ZH21</accession>
<comment type="caution">
    <text evidence="11">The sequence shown here is derived from an EMBL/GenBank/DDBJ whole genome shotgun (WGS) entry which is preliminary data.</text>
</comment>
<dbReference type="InterPro" id="IPR011992">
    <property type="entry name" value="EF-hand-dom_pair"/>
</dbReference>
<evidence type="ECO:0000256" key="5">
    <source>
        <dbReference type="ARBA" id="ARBA00022989"/>
    </source>
</evidence>
<keyword evidence="6" id="KW-0129">CBS domain</keyword>
<evidence type="ECO:0000256" key="7">
    <source>
        <dbReference type="ARBA" id="ARBA00023136"/>
    </source>
</evidence>
<dbReference type="PROSITE" id="PS00018">
    <property type="entry name" value="EF_HAND_1"/>
    <property type="match status" value="1"/>
</dbReference>
<dbReference type="InterPro" id="IPR051280">
    <property type="entry name" value="Cl-channel/antiporter"/>
</dbReference>
<dbReference type="EMBL" id="AYRZ02000005">
    <property type="protein sequence ID" value="PHT81286.1"/>
    <property type="molecule type" value="Genomic_DNA"/>
</dbReference>
<dbReference type="Gene3D" id="1.10.238.10">
    <property type="entry name" value="EF-hand"/>
    <property type="match status" value="1"/>
</dbReference>
<feature type="transmembrane region" description="Helical" evidence="9">
    <location>
        <begin position="450"/>
        <end position="474"/>
    </location>
</feature>
<evidence type="ECO:0000256" key="8">
    <source>
        <dbReference type="SAM" id="MobiDB-lite"/>
    </source>
</evidence>
<evidence type="ECO:0000256" key="1">
    <source>
        <dbReference type="ARBA" id="ARBA00004141"/>
    </source>
</evidence>
<sequence length="565" mass="61087">MDKNGSISAEELQRVIQSLGEDCSLAECRKIISGVDCDGDGMINFEEFKIMMIRSKLLEGGGVDVTEYGPDCTHLILDRTVYDDPICVAARRDGKVLVTNLWVEHSFDVGMVVDHLSNLAGRGCREASGGTVTDPNKAMVHINSHLSRKEKAKVQKAEKNNKIDTEDENLSLDSTRNSFSQALQDRRFGSGSLLKKPDRRKSSSLDLNNVVINICHSSSPHFGVMKKTPITTSRVGTFPSPRTPHYHHSIVGIQKGCHCIQLLIGGRAVNGGNLLANSSFSIGVMTNDGLSIQCGGNLGSGNFHVLTQLHGKVWPPSLVSQSKISLYKLRVVVNYIDDERYLMGFAFFAGANFLLTLVAAFLTVYFAPTTSGPRVSKINAYINGVDTPIMLGATTLFVKIIGSIGAISTGIDLGKGEPLIYFGSSWNICKSGSCGLFGRGGLIMFDVSGLTVIVVDIIPVVIIGVIGALLWCLLNHVLHKVQKHELQSLSSIPVSAVRVSTIIPANPVANSAAARIRDFTRMNPPSFFGSKSDEDPQEFLGQVQKVTDIMGVTSNKCAELATYQL</sequence>
<comment type="subcellular location">
    <subcellularLocation>
        <location evidence="1">Membrane</location>
        <topology evidence="1">Multi-pass membrane protein</topology>
    </subcellularLocation>
</comment>
<dbReference type="CDD" id="cd00051">
    <property type="entry name" value="EFh"/>
    <property type="match status" value="1"/>
</dbReference>
<dbReference type="SMART" id="SM00054">
    <property type="entry name" value="EFh"/>
    <property type="match status" value="1"/>
</dbReference>
<name>A0A2G2ZH21_CAPAN</name>
<proteinExistence type="predicted"/>
<dbReference type="GO" id="GO:0005509">
    <property type="term" value="F:calcium ion binding"/>
    <property type="evidence" value="ECO:0007669"/>
    <property type="project" value="InterPro"/>
</dbReference>
<dbReference type="AlphaFoldDB" id="A0A2G2ZH21"/>
<dbReference type="SUPFAM" id="SSF52113">
    <property type="entry name" value="BRCT domain"/>
    <property type="match status" value="1"/>
</dbReference>
<dbReference type="Gene3D" id="1.10.3080.10">
    <property type="entry name" value="Clc chloride channel"/>
    <property type="match status" value="1"/>
</dbReference>
<dbReference type="SUPFAM" id="SSF81340">
    <property type="entry name" value="Clc chloride channel"/>
    <property type="match status" value="1"/>
</dbReference>
<evidence type="ECO:0000256" key="2">
    <source>
        <dbReference type="ARBA" id="ARBA00022692"/>
    </source>
</evidence>
<dbReference type="InterPro" id="IPR018247">
    <property type="entry name" value="EF_Hand_1_Ca_BS"/>
</dbReference>
<evidence type="ECO:0000256" key="6">
    <source>
        <dbReference type="ARBA" id="ARBA00023122"/>
    </source>
</evidence>
<dbReference type="PROSITE" id="PS50222">
    <property type="entry name" value="EF_HAND_2"/>
    <property type="match status" value="2"/>
</dbReference>
<feature type="transmembrane region" description="Helical" evidence="9">
    <location>
        <begin position="388"/>
        <end position="411"/>
    </location>
</feature>
<protein>
    <submittedName>
        <fullName evidence="11">Calcium-binding protein CML25</fullName>
    </submittedName>
</protein>
<dbReference type="PRINTS" id="PR00762">
    <property type="entry name" value="CLCHANNEL"/>
</dbReference>
<evidence type="ECO:0000256" key="4">
    <source>
        <dbReference type="ARBA" id="ARBA00022837"/>
    </source>
</evidence>
<evidence type="ECO:0000313" key="12">
    <source>
        <dbReference type="Proteomes" id="UP000222542"/>
    </source>
</evidence>
<dbReference type="GO" id="GO:0015706">
    <property type="term" value="P:nitrate transmembrane transport"/>
    <property type="evidence" value="ECO:0000318"/>
    <property type="project" value="GO_Central"/>
</dbReference>
<dbReference type="InterPro" id="IPR014743">
    <property type="entry name" value="Cl-channel_core"/>
</dbReference>
<dbReference type="Pfam" id="PF13499">
    <property type="entry name" value="EF-hand_7"/>
    <property type="match status" value="1"/>
</dbReference>
<keyword evidence="4" id="KW-0106">Calcium</keyword>
<dbReference type="PANTHER" id="PTHR11689">
    <property type="entry name" value="CHLORIDE CHANNEL PROTEIN CLC FAMILY MEMBER"/>
    <property type="match status" value="1"/>
</dbReference>
<keyword evidence="12" id="KW-1185">Reference proteome</keyword>
<reference evidence="11 12" key="1">
    <citation type="journal article" date="2014" name="Nat. Genet.">
        <title>Genome sequence of the hot pepper provides insights into the evolution of pungency in Capsicum species.</title>
        <authorList>
            <person name="Kim S."/>
            <person name="Park M."/>
            <person name="Yeom S.I."/>
            <person name="Kim Y.M."/>
            <person name="Lee J.M."/>
            <person name="Lee H.A."/>
            <person name="Seo E."/>
            <person name="Choi J."/>
            <person name="Cheong K."/>
            <person name="Kim K.T."/>
            <person name="Jung K."/>
            <person name="Lee G.W."/>
            <person name="Oh S.K."/>
            <person name="Bae C."/>
            <person name="Kim S.B."/>
            <person name="Lee H.Y."/>
            <person name="Kim S.Y."/>
            <person name="Kim M.S."/>
            <person name="Kang B.C."/>
            <person name="Jo Y.D."/>
            <person name="Yang H.B."/>
            <person name="Jeong H.J."/>
            <person name="Kang W.H."/>
            <person name="Kwon J.K."/>
            <person name="Shin C."/>
            <person name="Lim J.Y."/>
            <person name="Park J.H."/>
            <person name="Huh J.H."/>
            <person name="Kim J.S."/>
            <person name="Kim B.D."/>
            <person name="Cohen O."/>
            <person name="Paran I."/>
            <person name="Suh M.C."/>
            <person name="Lee S.B."/>
            <person name="Kim Y.K."/>
            <person name="Shin Y."/>
            <person name="Noh S.J."/>
            <person name="Park J."/>
            <person name="Seo Y.S."/>
            <person name="Kwon S.Y."/>
            <person name="Kim H.A."/>
            <person name="Park J.M."/>
            <person name="Kim H.J."/>
            <person name="Choi S.B."/>
            <person name="Bosland P.W."/>
            <person name="Reeves G."/>
            <person name="Jo S.H."/>
            <person name="Lee B.W."/>
            <person name="Cho H.T."/>
            <person name="Choi H.S."/>
            <person name="Lee M.S."/>
            <person name="Yu Y."/>
            <person name="Do Choi Y."/>
            <person name="Park B.S."/>
            <person name="van Deynze A."/>
            <person name="Ashrafi H."/>
            <person name="Hill T."/>
            <person name="Kim W.T."/>
            <person name="Pai H.S."/>
            <person name="Ahn H.K."/>
            <person name="Yeam I."/>
            <person name="Giovannoni J.J."/>
            <person name="Rose J.K."/>
            <person name="Sorensen I."/>
            <person name="Lee S.J."/>
            <person name="Kim R.W."/>
            <person name="Choi I.Y."/>
            <person name="Choi B.S."/>
            <person name="Lim J.S."/>
            <person name="Lee Y.H."/>
            <person name="Choi D."/>
        </authorList>
    </citation>
    <scope>NUCLEOTIDE SEQUENCE [LARGE SCALE GENOMIC DNA]</scope>
    <source>
        <strain evidence="12">cv. CM334</strain>
    </source>
</reference>
<evidence type="ECO:0000256" key="3">
    <source>
        <dbReference type="ARBA" id="ARBA00022737"/>
    </source>
</evidence>
<gene>
    <name evidence="11" type="ORF">T459_14301</name>
</gene>
<feature type="compositionally biased region" description="Basic and acidic residues" evidence="8">
    <location>
        <begin position="149"/>
        <end position="164"/>
    </location>
</feature>
<evidence type="ECO:0000256" key="9">
    <source>
        <dbReference type="SAM" id="Phobius"/>
    </source>
</evidence>
<dbReference type="GO" id="GO:0009705">
    <property type="term" value="C:plant-type vacuole membrane"/>
    <property type="evidence" value="ECO:0000318"/>
    <property type="project" value="GO_Central"/>
</dbReference>
<evidence type="ECO:0000313" key="11">
    <source>
        <dbReference type="EMBL" id="PHT81286.1"/>
    </source>
</evidence>
<organism evidence="11 12">
    <name type="scientific">Capsicum annuum</name>
    <name type="common">Capsicum pepper</name>
    <dbReference type="NCBI Taxonomy" id="4072"/>
    <lineage>
        <taxon>Eukaryota</taxon>
        <taxon>Viridiplantae</taxon>
        <taxon>Streptophyta</taxon>
        <taxon>Embryophyta</taxon>
        <taxon>Tracheophyta</taxon>
        <taxon>Spermatophyta</taxon>
        <taxon>Magnoliopsida</taxon>
        <taxon>eudicotyledons</taxon>
        <taxon>Gunneridae</taxon>
        <taxon>Pentapetalae</taxon>
        <taxon>asterids</taxon>
        <taxon>lamiids</taxon>
        <taxon>Solanales</taxon>
        <taxon>Solanaceae</taxon>
        <taxon>Solanoideae</taxon>
        <taxon>Capsiceae</taxon>
        <taxon>Capsicum</taxon>
    </lineage>
</organism>
<dbReference type="PANTHER" id="PTHR11689:SF154">
    <property type="entry name" value="CHLORIDE CHANNEL PROTEIN"/>
    <property type="match status" value="1"/>
</dbReference>
<feature type="domain" description="EF-hand" evidence="10">
    <location>
        <begin position="23"/>
        <end position="58"/>
    </location>
</feature>
<dbReference type="GO" id="GO:0015108">
    <property type="term" value="F:chloride transmembrane transporter activity"/>
    <property type="evidence" value="ECO:0007669"/>
    <property type="project" value="InterPro"/>
</dbReference>
<dbReference type="Proteomes" id="UP000222542">
    <property type="component" value="Unassembled WGS sequence"/>
</dbReference>
<feature type="domain" description="EF-hand" evidence="10">
    <location>
        <begin position="1"/>
        <end position="22"/>
    </location>
</feature>
<evidence type="ECO:0000259" key="10">
    <source>
        <dbReference type="PROSITE" id="PS50222"/>
    </source>
</evidence>
<keyword evidence="3" id="KW-0677">Repeat</keyword>
<keyword evidence="7 9" id="KW-0472">Membrane</keyword>
<dbReference type="SUPFAM" id="SSF47473">
    <property type="entry name" value="EF-hand"/>
    <property type="match status" value="1"/>
</dbReference>
<keyword evidence="5 9" id="KW-1133">Transmembrane helix</keyword>
<dbReference type="GO" id="GO:0009671">
    <property type="term" value="F:nitrate:proton symporter activity"/>
    <property type="evidence" value="ECO:0000318"/>
    <property type="project" value="GO_Central"/>
</dbReference>
<keyword evidence="2 9" id="KW-0812">Transmembrane</keyword>
<reference evidence="11 12" key="2">
    <citation type="journal article" date="2017" name="Genome Biol.">
        <title>New reference genome sequences of hot pepper reveal the massive evolution of plant disease-resistance genes by retroduplication.</title>
        <authorList>
            <person name="Kim S."/>
            <person name="Park J."/>
            <person name="Yeom S.I."/>
            <person name="Kim Y.M."/>
            <person name="Seo E."/>
            <person name="Kim K.T."/>
            <person name="Kim M.S."/>
            <person name="Lee J.M."/>
            <person name="Cheong K."/>
            <person name="Shin H.S."/>
            <person name="Kim S.B."/>
            <person name="Han K."/>
            <person name="Lee J."/>
            <person name="Park M."/>
            <person name="Lee H.A."/>
            <person name="Lee H.Y."/>
            <person name="Lee Y."/>
            <person name="Oh S."/>
            <person name="Lee J.H."/>
            <person name="Choi E."/>
            <person name="Choi E."/>
            <person name="Lee S.E."/>
            <person name="Jeon J."/>
            <person name="Kim H."/>
            <person name="Choi G."/>
            <person name="Song H."/>
            <person name="Lee J."/>
            <person name="Lee S.C."/>
            <person name="Kwon J.K."/>
            <person name="Lee H.Y."/>
            <person name="Koo N."/>
            <person name="Hong Y."/>
            <person name="Kim R.W."/>
            <person name="Kang W.H."/>
            <person name="Huh J.H."/>
            <person name="Kang B.C."/>
            <person name="Yang T.J."/>
            <person name="Lee Y.H."/>
            <person name="Bennetzen J.L."/>
            <person name="Choi D."/>
        </authorList>
    </citation>
    <scope>NUCLEOTIDE SEQUENCE [LARGE SCALE GENOMIC DNA]</scope>
    <source>
        <strain evidence="12">cv. CM334</strain>
    </source>
</reference>
<dbReference type="InterPro" id="IPR001807">
    <property type="entry name" value="ClC"/>
</dbReference>